<dbReference type="EMBL" id="LAZR01000105">
    <property type="protein sequence ID" value="KKN91183.1"/>
    <property type="molecule type" value="Genomic_DNA"/>
</dbReference>
<comment type="caution">
    <text evidence="1">The sequence shown here is derived from an EMBL/GenBank/DDBJ whole genome shotgun (WGS) entry which is preliminary data.</text>
</comment>
<gene>
    <name evidence="1" type="ORF">LCGC14_0220490</name>
</gene>
<evidence type="ECO:0000313" key="1">
    <source>
        <dbReference type="EMBL" id="KKN91183.1"/>
    </source>
</evidence>
<sequence length="92" mass="10488">MNNKKAKPGDMVILISPKGFEGQEFLVVTCPEKYKKNRFTANKVWIDMGSRVCHLGDTEWEIVKRGTGTVLEDDVDKQLKNQMNKNLNDVFG</sequence>
<protein>
    <submittedName>
        <fullName evidence="1">Uncharacterized protein</fullName>
    </submittedName>
</protein>
<accession>A0A0F9XGY2</accession>
<name>A0A0F9XGY2_9ZZZZ</name>
<reference evidence="1" key="1">
    <citation type="journal article" date="2015" name="Nature">
        <title>Complex archaea that bridge the gap between prokaryotes and eukaryotes.</title>
        <authorList>
            <person name="Spang A."/>
            <person name="Saw J.H."/>
            <person name="Jorgensen S.L."/>
            <person name="Zaremba-Niedzwiedzka K."/>
            <person name="Martijn J."/>
            <person name="Lind A.E."/>
            <person name="van Eijk R."/>
            <person name="Schleper C."/>
            <person name="Guy L."/>
            <person name="Ettema T.J."/>
        </authorList>
    </citation>
    <scope>NUCLEOTIDE SEQUENCE</scope>
</reference>
<dbReference type="AlphaFoldDB" id="A0A0F9XGY2"/>
<proteinExistence type="predicted"/>
<organism evidence="1">
    <name type="scientific">marine sediment metagenome</name>
    <dbReference type="NCBI Taxonomy" id="412755"/>
    <lineage>
        <taxon>unclassified sequences</taxon>
        <taxon>metagenomes</taxon>
        <taxon>ecological metagenomes</taxon>
    </lineage>
</organism>